<dbReference type="EMBL" id="CP000108">
    <property type="protein sequence ID" value="ABB28102.1"/>
    <property type="molecule type" value="Genomic_DNA"/>
</dbReference>
<dbReference type="Gene3D" id="3.30.530.20">
    <property type="match status" value="1"/>
</dbReference>
<dbReference type="SUPFAM" id="SSF55961">
    <property type="entry name" value="Bet v1-like"/>
    <property type="match status" value="1"/>
</dbReference>
<dbReference type="InterPro" id="IPR023393">
    <property type="entry name" value="START-like_dom_sf"/>
</dbReference>
<name>Q3ASC3_CHLCH</name>
<dbReference type="KEGG" id="cch:Cag_0836"/>
<dbReference type="Pfam" id="PF10604">
    <property type="entry name" value="Polyketide_cyc2"/>
    <property type="match status" value="1"/>
</dbReference>
<dbReference type="InterPro" id="IPR019587">
    <property type="entry name" value="Polyketide_cyclase/dehydratase"/>
</dbReference>
<dbReference type="OrthoDB" id="191189at2"/>
<dbReference type="AlphaFoldDB" id="Q3ASC3"/>
<evidence type="ECO:0008006" key="2">
    <source>
        <dbReference type="Google" id="ProtNLM"/>
    </source>
</evidence>
<dbReference type="HOGENOM" id="CLU_069867_4_1_10"/>
<protein>
    <recommendedName>
        <fullName evidence="2">SRPBCC domain-containing protein</fullName>
    </recommendedName>
</protein>
<dbReference type="PANTHER" id="PTHR36166:SF1">
    <property type="entry name" value="SRPBCC DOMAIN-CONTAINING PROTEIN"/>
    <property type="match status" value="1"/>
</dbReference>
<reference evidence="1" key="1">
    <citation type="submission" date="2005-08" db="EMBL/GenBank/DDBJ databases">
        <title>Complete sequence of Chlorobium chlorochromatii CaD3.</title>
        <authorList>
            <person name="Copeland A."/>
            <person name="Lucas S."/>
            <person name="Lapidus A."/>
            <person name="Barry K."/>
            <person name="Detter J.C."/>
            <person name="Glavina T."/>
            <person name="Hammon N."/>
            <person name="Israni S."/>
            <person name="Pitluck S."/>
            <person name="Bryant D."/>
            <person name="Schmutz J."/>
            <person name="Larimer F."/>
            <person name="Land M."/>
            <person name="Kyrpides N."/>
            <person name="Ivanova N."/>
            <person name="Richardson P."/>
        </authorList>
    </citation>
    <scope>NUCLEOTIDE SEQUENCE [LARGE SCALE GENOMIC DNA]</scope>
    <source>
        <strain evidence="1">CaD3</strain>
    </source>
</reference>
<dbReference type="eggNOG" id="COG4891">
    <property type="taxonomic scope" value="Bacteria"/>
</dbReference>
<dbReference type="PANTHER" id="PTHR36166">
    <property type="entry name" value="CHROMOSOME 9, WHOLE GENOME SHOTGUN SEQUENCE"/>
    <property type="match status" value="1"/>
</dbReference>
<sequence length="146" mass="16249">MKSFESEIIIEATPAEVWQMLTAFAAYGAWNPFLRRVQGSATNGAQLYVEAKLPALPAIRFTATITTMQLLHRLGWHARFAGGLFRAHHFFRLEPQTSGGCRLLHGEEFSGLLAAPILLLLGSQFRAGYTAMNEALKRQVETNSDR</sequence>
<accession>Q3ASC3</accession>
<organism evidence="1">
    <name type="scientific">Chlorobium chlorochromatii (strain CaD3)</name>
    <dbReference type="NCBI Taxonomy" id="340177"/>
    <lineage>
        <taxon>Bacteria</taxon>
        <taxon>Pseudomonadati</taxon>
        <taxon>Chlorobiota</taxon>
        <taxon>Chlorobiia</taxon>
        <taxon>Chlorobiales</taxon>
        <taxon>Chlorobiaceae</taxon>
        <taxon>Chlorobium/Pelodictyon group</taxon>
        <taxon>Chlorobium</taxon>
    </lineage>
</organism>
<gene>
    <name evidence="1" type="ordered locus">Cag_0836</name>
</gene>
<dbReference type="CDD" id="cd07822">
    <property type="entry name" value="SRPBCC_4"/>
    <property type="match status" value="1"/>
</dbReference>
<proteinExistence type="predicted"/>
<evidence type="ECO:0000313" key="1">
    <source>
        <dbReference type="EMBL" id="ABB28102.1"/>
    </source>
</evidence>